<name>A0A656GL65_PSEA0</name>
<evidence type="ECO:0000313" key="4">
    <source>
        <dbReference type="EMBL" id="EGH26225.1"/>
    </source>
</evidence>
<evidence type="ECO:0000313" key="5">
    <source>
        <dbReference type="Proteomes" id="UP000003465"/>
    </source>
</evidence>
<dbReference type="SUPFAM" id="SSF56801">
    <property type="entry name" value="Acetyl-CoA synthetase-like"/>
    <property type="match status" value="1"/>
</dbReference>
<evidence type="ECO:0000259" key="3">
    <source>
        <dbReference type="Pfam" id="PF00501"/>
    </source>
</evidence>
<proteinExistence type="predicted"/>
<dbReference type="Gene3D" id="3.40.50.980">
    <property type="match status" value="2"/>
</dbReference>
<dbReference type="InterPro" id="IPR000873">
    <property type="entry name" value="AMP-dep_synth/lig_dom"/>
</dbReference>
<evidence type="ECO:0000256" key="2">
    <source>
        <dbReference type="ARBA" id="ARBA00022553"/>
    </source>
</evidence>
<feature type="non-terminal residue" evidence="4">
    <location>
        <position position="85"/>
    </location>
</feature>
<organism evidence="4 5">
    <name type="scientific">Pseudomonas amygdali pv. mori str. 301020</name>
    <dbReference type="NCBI Taxonomy" id="629261"/>
    <lineage>
        <taxon>Bacteria</taxon>
        <taxon>Pseudomonadati</taxon>
        <taxon>Pseudomonadota</taxon>
        <taxon>Gammaproteobacteria</taxon>
        <taxon>Pseudomonadales</taxon>
        <taxon>Pseudomonadaceae</taxon>
        <taxon>Pseudomonas</taxon>
        <taxon>Pseudomonas amygdali</taxon>
    </lineage>
</organism>
<feature type="domain" description="AMP-dependent synthetase/ligase" evidence="3">
    <location>
        <begin position="1"/>
        <end position="85"/>
    </location>
</feature>
<dbReference type="AlphaFoldDB" id="A0A656GL65"/>
<dbReference type="PANTHER" id="PTHR44845">
    <property type="entry name" value="CARRIER DOMAIN-CONTAINING PROTEIN"/>
    <property type="match status" value="1"/>
</dbReference>
<dbReference type="Pfam" id="PF00501">
    <property type="entry name" value="AMP-binding"/>
    <property type="match status" value="1"/>
</dbReference>
<dbReference type="PANTHER" id="PTHR44845:SF6">
    <property type="entry name" value="BETA-ALANINE-ACTIVATING ENZYME"/>
    <property type="match status" value="1"/>
</dbReference>
<keyword evidence="2" id="KW-0597">Phosphoprotein</keyword>
<gene>
    <name evidence="4" type="ORF">PSYMO_34252</name>
</gene>
<sequence>TSGSTGQPKGVVISHGALANYVQGVLERLSLDDGASMAMVSTVAADLGHTLLFGALASGRPLHLLSHEQAFDPDGFARYMAEHQV</sequence>
<dbReference type="EMBL" id="AEAG01002048">
    <property type="protein sequence ID" value="EGH26225.1"/>
    <property type="molecule type" value="Genomic_DNA"/>
</dbReference>
<feature type="non-terminal residue" evidence="4">
    <location>
        <position position="1"/>
    </location>
</feature>
<keyword evidence="1" id="KW-0596">Phosphopantetheine</keyword>
<reference evidence="4 5" key="1">
    <citation type="journal article" date="2011" name="PLoS Pathog.">
        <title>Dynamic evolution of pathogenicity revealed by sequencing and comparative genomics of 19 Pseudomonas syringae isolates.</title>
        <authorList>
            <person name="Baltrus D.A."/>
            <person name="Nishimura M.T."/>
            <person name="Romanchuk A."/>
            <person name="Chang J.H."/>
            <person name="Mukhtar M.S."/>
            <person name="Cherkis K."/>
            <person name="Roach J."/>
            <person name="Grant S.R."/>
            <person name="Jones C.D."/>
            <person name="Dangl J.L."/>
        </authorList>
    </citation>
    <scope>NUCLEOTIDE SEQUENCE [LARGE SCALE GENOMIC DNA]</scope>
    <source>
        <strain evidence="4 5">301020</strain>
    </source>
</reference>
<dbReference type="Proteomes" id="UP000003465">
    <property type="component" value="Unassembled WGS sequence"/>
</dbReference>
<accession>A0A656GL65</accession>
<comment type="caution">
    <text evidence="4">The sequence shown here is derived from an EMBL/GenBank/DDBJ whole genome shotgun (WGS) entry which is preliminary data.</text>
</comment>
<protein>
    <submittedName>
        <fullName evidence="4">Pyoverdine sidechain peptide synthetase IV, D-Asp-L-Ser component</fullName>
    </submittedName>
</protein>
<evidence type="ECO:0000256" key="1">
    <source>
        <dbReference type="ARBA" id="ARBA00022450"/>
    </source>
</evidence>